<accession>A0A6S7GNF0</accession>
<dbReference type="Pfam" id="PF20231">
    <property type="entry name" value="DUF6589"/>
    <property type="match status" value="1"/>
</dbReference>
<dbReference type="OrthoDB" id="5972909at2759"/>
<gene>
    <name evidence="2" type="ORF">PACLA_8A053677</name>
</gene>
<evidence type="ECO:0000259" key="1">
    <source>
        <dbReference type="Pfam" id="PF20231"/>
    </source>
</evidence>
<keyword evidence="3" id="KW-1185">Reference proteome</keyword>
<organism evidence="2 3">
    <name type="scientific">Paramuricea clavata</name>
    <name type="common">Red gorgonian</name>
    <name type="synonym">Violescent sea-whip</name>
    <dbReference type="NCBI Taxonomy" id="317549"/>
    <lineage>
        <taxon>Eukaryota</taxon>
        <taxon>Metazoa</taxon>
        <taxon>Cnidaria</taxon>
        <taxon>Anthozoa</taxon>
        <taxon>Octocorallia</taxon>
        <taxon>Malacalcyonacea</taxon>
        <taxon>Plexauridae</taxon>
        <taxon>Paramuricea</taxon>
    </lineage>
</organism>
<protein>
    <recommendedName>
        <fullName evidence="1">DUF6589 domain-containing protein</fullName>
    </recommendedName>
</protein>
<reference evidence="2" key="1">
    <citation type="submission" date="2020-04" db="EMBL/GenBank/DDBJ databases">
        <authorList>
            <person name="Alioto T."/>
            <person name="Alioto T."/>
            <person name="Gomez Garrido J."/>
        </authorList>
    </citation>
    <scope>NUCLEOTIDE SEQUENCE</scope>
    <source>
        <strain evidence="2">A484AB</strain>
    </source>
</reference>
<evidence type="ECO:0000313" key="3">
    <source>
        <dbReference type="Proteomes" id="UP001152795"/>
    </source>
</evidence>
<feature type="domain" description="DUF6589" evidence="1">
    <location>
        <begin position="51"/>
        <end position="150"/>
    </location>
</feature>
<dbReference type="InterPro" id="IPR046496">
    <property type="entry name" value="DUF6589"/>
</dbReference>
<evidence type="ECO:0000313" key="2">
    <source>
        <dbReference type="EMBL" id="CAB3993193.1"/>
    </source>
</evidence>
<sequence>MKEIKLAVPLTVQHLRDKYGDFEQLDNEVQDDNCILPKSDYKFNYHQSKLMFGLLLRDFNDTIREGDGEHLFVLYKLALLLYHSEKHTKYAYFVLLHLLKIVAILPEFDAHRWKWNRFYNKYGGKGNNISLDLKKEQQNKVLKTFWRALGGSCIRAS</sequence>
<proteinExistence type="predicted"/>
<dbReference type="Proteomes" id="UP001152795">
    <property type="component" value="Unassembled WGS sequence"/>
</dbReference>
<name>A0A6S7GNF0_PARCT</name>
<dbReference type="AlphaFoldDB" id="A0A6S7GNF0"/>
<comment type="caution">
    <text evidence="2">The sequence shown here is derived from an EMBL/GenBank/DDBJ whole genome shotgun (WGS) entry which is preliminary data.</text>
</comment>
<dbReference type="EMBL" id="CACRXK020002207">
    <property type="protein sequence ID" value="CAB3993193.1"/>
    <property type="molecule type" value="Genomic_DNA"/>
</dbReference>